<dbReference type="GO" id="GO:0008270">
    <property type="term" value="F:zinc ion binding"/>
    <property type="evidence" value="ECO:0007669"/>
    <property type="project" value="UniProtKB-KW"/>
</dbReference>
<evidence type="ECO:0000256" key="2">
    <source>
        <dbReference type="ARBA" id="ARBA00022771"/>
    </source>
</evidence>
<keyword evidence="3" id="KW-0862">Zinc</keyword>
<dbReference type="PROSITE" id="PS51036">
    <property type="entry name" value="ZF_A20"/>
    <property type="match status" value="1"/>
</dbReference>
<accession>K1P7J0</accession>
<dbReference type="SUPFAM" id="SSF57716">
    <property type="entry name" value="Glucocorticoid receptor-like (DNA-binding domain)"/>
    <property type="match status" value="1"/>
</dbReference>
<evidence type="ECO:0000313" key="4">
    <source>
        <dbReference type="EMBL" id="EKC17528.1"/>
    </source>
</evidence>
<protein>
    <submittedName>
        <fullName evidence="4">Rab5 GDP/GTP exchange factor</fullName>
    </submittedName>
</protein>
<dbReference type="Pfam" id="PF01754">
    <property type="entry name" value="zf-A20"/>
    <property type="match status" value="1"/>
</dbReference>
<keyword evidence="1" id="KW-0479">Metal-binding</keyword>
<keyword evidence="2" id="KW-0863">Zinc-finger</keyword>
<dbReference type="SMART" id="SM00259">
    <property type="entry name" value="ZnF_A20"/>
    <property type="match status" value="1"/>
</dbReference>
<dbReference type="Gene3D" id="1.20.5.4770">
    <property type="match status" value="1"/>
</dbReference>
<dbReference type="HOGENOM" id="CLU_2060693_0_0_1"/>
<dbReference type="AlphaFoldDB" id="K1P7J0"/>
<reference evidence="4" key="1">
    <citation type="journal article" date="2012" name="Nature">
        <title>The oyster genome reveals stress adaptation and complexity of shell formation.</title>
        <authorList>
            <person name="Zhang G."/>
            <person name="Fang X."/>
            <person name="Guo X."/>
            <person name="Li L."/>
            <person name="Luo R."/>
            <person name="Xu F."/>
            <person name="Yang P."/>
            <person name="Zhang L."/>
            <person name="Wang X."/>
            <person name="Qi H."/>
            <person name="Xiong Z."/>
            <person name="Que H."/>
            <person name="Xie Y."/>
            <person name="Holland P.W."/>
            <person name="Paps J."/>
            <person name="Zhu Y."/>
            <person name="Wu F."/>
            <person name="Chen Y."/>
            <person name="Wang J."/>
            <person name="Peng C."/>
            <person name="Meng J."/>
            <person name="Yang L."/>
            <person name="Liu J."/>
            <person name="Wen B."/>
            <person name="Zhang N."/>
            <person name="Huang Z."/>
            <person name="Zhu Q."/>
            <person name="Feng Y."/>
            <person name="Mount A."/>
            <person name="Hedgecock D."/>
            <person name="Xu Z."/>
            <person name="Liu Y."/>
            <person name="Domazet-Loso T."/>
            <person name="Du Y."/>
            <person name="Sun X."/>
            <person name="Zhang S."/>
            <person name="Liu B."/>
            <person name="Cheng P."/>
            <person name="Jiang X."/>
            <person name="Li J."/>
            <person name="Fan D."/>
            <person name="Wang W."/>
            <person name="Fu W."/>
            <person name="Wang T."/>
            <person name="Wang B."/>
            <person name="Zhang J."/>
            <person name="Peng Z."/>
            <person name="Li Y."/>
            <person name="Li N."/>
            <person name="Wang J."/>
            <person name="Chen M."/>
            <person name="He Y."/>
            <person name="Tan F."/>
            <person name="Song X."/>
            <person name="Zheng Q."/>
            <person name="Huang R."/>
            <person name="Yang H."/>
            <person name="Du X."/>
            <person name="Chen L."/>
            <person name="Yang M."/>
            <person name="Gaffney P.M."/>
            <person name="Wang S."/>
            <person name="Luo L."/>
            <person name="She Z."/>
            <person name="Ming Y."/>
            <person name="Huang W."/>
            <person name="Zhang S."/>
            <person name="Huang B."/>
            <person name="Zhang Y."/>
            <person name="Qu T."/>
            <person name="Ni P."/>
            <person name="Miao G."/>
            <person name="Wang J."/>
            <person name="Wang Q."/>
            <person name="Steinberg C.E."/>
            <person name="Wang H."/>
            <person name="Li N."/>
            <person name="Qian L."/>
            <person name="Zhang G."/>
            <person name="Li Y."/>
            <person name="Yang H."/>
            <person name="Liu X."/>
            <person name="Wang J."/>
            <person name="Yin Y."/>
            <person name="Wang J."/>
        </authorList>
    </citation>
    <scope>NUCLEOTIDE SEQUENCE [LARGE SCALE GENOMIC DNA]</scope>
    <source>
        <strain evidence="4">05x7-T-G4-1.051#20</strain>
    </source>
</reference>
<evidence type="ECO:0000256" key="1">
    <source>
        <dbReference type="ARBA" id="ARBA00022723"/>
    </source>
</evidence>
<dbReference type="EMBL" id="JH822733">
    <property type="protein sequence ID" value="EKC17528.1"/>
    <property type="molecule type" value="Genomic_DNA"/>
</dbReference>
<evidence type="ECO:0000256" key="3">
    <source>
        <dbReference type="ARBA" id="ARBA00022833"/>
    </source>
</evidence>
<dbReference type="GO" id="GO:0003677">
    <property type="term" value="F:DNA binding"/>
    <property type="evidence" value="ECO:0007669"/>
    <property type="project" value="InterPro"/>
</dbReference>
<sequence length="123" mass="13969">MSTNKKSAKKGSHHFHVDESDLLCKNGCGFYGNPAWQGFCSKCYREVYQAAKQAQAQHDEQQHSNDLMLSSFDGNFVVDRPMGETEEASTPLFSKFTEKKSLQFNKRSHTVKSIFRKTPTKGQ</sequence>
<organism evidence="4">
    <name type="scientific">Magallana gigas</name>
    <name type="common">Pacific oyster</name>
    <name type="synonym">Crassostrea gigas</name>
    <dbReference type="NCBI Taxonomy" id="29159"/>
    <lineage>
        <taxon>Eukaryota</taxon>
        <taxon>Metazoa</taxon>
        <taxon>Spiralia</taxon>
        <taxon>Lophotrochozoa</taxon>
        <taxon>Mollusca</taxon>
        <taxon>Bivalvia</taxon>
        <taxon>Autobranchia</taxon>
        <taxon>Pteriomorphia</taxon>
        <taxon>Ostreida</taxon>
        <taxon>Ostreoidea</taxon>
        <taxon>Ostreidae</taxon>
        <taxon>Magallana</taxon>
    </lineage>
</organism>
<name>K1P7J0_MAGGI</name>
<dbReference type="InterPro" id="IPR002653">
    <property type="entry name" value="Znf_A20"/>
</dbReference>
<gene>
    <name evidence="4" type="ORF">CGI_10000627</name>
</gene>
<proteinExistence type="predicted"/>
<dbReference type="InParanoid" id="K1P7J0"/>